<evidence type="ECO:0000313" key="2">
    <source>
        <dbReference type="Proteomes" id="UP001157974"/>
    </source>
</evidence>
<gene>
    <name evidence="1" type="ORF">NDN08_008108</name>
</gene>
<dbReference type="AlphaFoldDB" id="A0AAV8V3T2"/>
<name>A0AAV8V3T2_9RHOD</name>
<dbReference type="EMBL" id="JAMWBK010000002">
    <property type="protein sequence ID" value="KAJ8908007.1"/>
    <property type="molecule type" value="Genomic_DNA"/>
</dbReference>
<dbReference type="InterPro" id="IPR055336">
    <property type="entry name" value="At4g00755-like"/>
</dbReference>
<reference evidence="1 2" key="1">
    <citation type="journal article" date="2023" name="Nat. Commun.">
        <title>Origin of minicircular mitochondrial genomes in red algae.</title>
        <authorList>
            <person name="Lee Y."/>
            <person name="Cho C.H."/>
            <person name="Lee Y.M."/>
            <person name="Park S.I."/>
            <person name="Yang J.H."/>
            <person name="West J.A."/>
            <person name="Bhattacharya D."/>
            <person name="Yoon H.S."/>
        </authorList>
    </citation>
    <scope>NUCLEOTIDE SEQUENCE [LARGE SCALE GENOMIC DNA]</scope>
    <source>
        <strain evidence="1 2">CCMP1338</strain>
        <tissue evidence="1">Whole cell</tissue>
    </source>
</reference>
<keyword evidence="2" id="KW-1185">Reference proteome</keyword>
<comment type="caution">
    <text evidence="1">The sequence shown here is derived from an EMBL/GenBank/DDBJ whole genome shotgun (WGS) entry which is preliminary data.</text>
</comment>
<accession>A0AAV8V3T2</accession>
<protein>
    <submittedName>
        <fullName evidence="1">Uncharacterized protein</fullName>
    </submittedName>
</protein>
<proteinExistence type="predicted"/>
<dbReference type="Proteomes" id="UP001157974">
    <property type="component" value="Unassembled WGS sequence"/>
</dbReference>
<organism evidence="1 2">
    <name type="scientific">Rhodosorus marinus</name>
    <dbReference type="NCBI Taxonomy" id="101924"/>
    <lineage>
        <taxon>Eukaryota</taxon>
        <taxon>Rhodophyta</taxon>
        <taxon>Stylonematophyceae</taxon>
        <taxon>Stylonematales</taxon>
        <taxon>Stylonemataceae</taxon>
        <taxon>Rhodosorus</taxon>
    </lineage>
</organism>
<dbReference type="PANTHER" id="PTHR39741">
    <property type="entry name" value="F-BOX DOMAIN CONTAINING PROTEIN, EXPRESSED"/>
    <property type="match status" value="1"/>
</dbReference>
<dbReference type="PANTHER" id="PTHR39741:SF2">
    <property type="entry name" value="F-BOX DOMAIN-CONTAINING PROTEIN"/>
    <property type="match status" value="1"/>
</dbReference>
<sequence>MDQLLVLSDMDDAFRNSLWRTVTEELGFEFIEEEELESSGQGEYSPGDSLDIIEKGVCASSKDADDQDIHQTVDNQTNSFWSSVGSDDADIVESLVYKLNGPVSIVDRVALTVHRASYQPGAPIYPPEYIQFGVGVPDNLTVSPKMRVTRTAETQVFNLKAEGLSMAGPYLVVFFHGALQKQYEDNRFYLAIEKISALGERCNTPQRLWRFKESSMGNSKDGVDLAKYLSS</sequence>
<evidence type="ECO:0000313" key="1">
    <source>
        <dbReference type="EMBL" id="KAJ8908007.1"/>
    </source>
</evidence>